<accession>A0ABP8YBQ0</accession>
<dbReference type="RefSeq" id="WP_345503474.1">
    <property type="nucleotide sequence ID" value="NZ_BAABLO010000011.1"/>
</dbReference>
<name>A0ABP8YBQ0_9MICO</name>
<organism evidence="1 2">
    <name type="scientific">Pedococcus ginsenosidimutans</name>
    <dbReference type="NCBI Taxonomy" id="490570"/>
    <lineage>
        <taxon>Bacteria</taxon>
        <taxon>Bacillati</taxon>
        <taxon>Actinomycetota</taxon>
        <taxon>Actinomycetes</taxon>
        <taxon>Micrococcales</taxon>
        <taxon>Intrasporangiaceae</taxon>
        <taxon>Pedococcus</taxon>
    </lineage>
</organism>
<keyword evidence="2" id="KW-1185">Reference proteome</keyword>
<dbReference type="EMBL" id="BAABLO010000011">
    <property type="protein sequence ID" value="GAA4724581.1"/>
    <property type="molecule type" value="Genomic_DNA"/>
</dbReference>
<gene>
    <name evidence="1" type="ORF">GCM10025782_23290</name>
</gene>
<protein>
    <submittedName>
        <fullName evidence="1">Uncharacterized protein</fullName>
    </submittedName>
</protein>
<comment type="caution">
    <text evidence="1">The sequence shown here is derived from an EMBL/GenBank/DDBJ whole genome shotgun (WGS) entry which is preliminary data.</text>
</comment>
<evidence type="ECO:0000313" key="2">
    <source>
        <dbReference type="Proteomes" id="UP001500556"/>
    </source>
</evidence>
<dbReference type="Proteomes" id="UP001500556">
    <property type="component" value="Unassembled WGS sequence"/>
</dbReference>
<sequence length="173" mass="18035">MTSVAGDPASCSRVGGSLRRLAASLRTEARAVDDLVARRRDEPRPPAVVVRALRRADALGDASGAAAQELDRVGSALQDHAADLAEAVADARGLQARAQAAGLRVVDGKVSPAWGVSGLADVAATADREQVRAQLQGELDQLRHVLAARRQRLASTVAASTTVLARHADGLRR</sequence>
<proteinExistence type="predicted"/>
<reference evidence="2" key="1">
    <citation type="journal article" date="2019" name="Int. J. Syst. Evol. Microbiol.">
        <title>The Global Catalogue of Microorganisms (GCM) 10K type strain sequencing project: providing services to taxonomists for standard genome sequencing and annotation.</title>
        <authorList>
            <consortium name="The Broad Institute Genomics Platform"/>
            <consortium name="The Broad Institute Genome Sequencing Center for Infectious Disease"/>
            <person name="Wu L."/>
            <person name="Ma J."/>
        </authorList>
    </citation>
    <scope>NUCLEOTIDE SEQUENCE [LARGE SCALE GENOMIC DNA]</scope>
    <source>
        <strain evidence="2">JCM 18961</strain>
    </source>
</reference>
<evidence type="ECO:0000313" key="1">
    <source>
        <dbReference type="EMBL" id="GAA4724581.1"/>
    </source>
</evidence>